<keyword evidence="3" id="KW-1185">Reference proteome</keyword>
<dbReference type="Proteomes" id="UP001528672">
    <property type="component" value="Unassembled WGS sequence"/>
</dbReference>
<evidence type="ECO:0000313" key="3">
    <source>
        <dbReference type="Proteomes" id="UP001528672"/>
    </source>
</evidence>
<feature type="signal peptide" evidence="1">
    <location>
        <begin position="1"/>
        <end position="18"/>
    </location>
</feature>
<proteinExistence type="predicted"/>
<dbReference type="RefSeq" id="WP_273927882.1">
    <property type="nucleotide sequence ID" value="NZ_JAQSIO010000006.1"/>
</dbReference>
<feature type="chain" id="PRO_5046508019" evidence="1">
    <location>
        <begin position="19"/>
        <end position="138"/>
    </location>
</feature>
<organism evidence="2 3">
    <name type="scientific">Curvibacter microcysteis</name>
    <dbReference type="NCBI Taxonomy" id="3026419"/>
    <lineage>
        <taxon>Bacteria</taxon>
        <taxon>Pseudomonadati</taxon>
        <taxon>Pseudomonadota</taxon>
        <taxon>Betaproteobacteria</taxon>
        <taxon>Burkholderiales</taxon>
        <taxon>Comamonadaceae</taxon>
        <taxon>Curvibacter</taxon>
    </lineage>
</organism>
<protein>
    <submittedName>
        <fullName evidence="2">Uncharacterized protein</fullName>
    </submittedName>
</protein>
<reference evidence="2 3" key="1">
    <citation type="submission" date="2023-02" db="EMBL/GenBank/DDBJ databases">
        <title>Bacterial whole genome sequence for Curvibacter sp. HBC28.</title>
        <authorList>
            <person name="Le V."/>
            <person name="Ko S.-R."/>
            <person name="Ahn C.-Y."/>
            <person name="Oh H.-M."/>
        </authorList>
    </citation>
    <scope>NUCLEOTIDE SEQUENCE [LARGE SCALE GENOMIC DNA]</scope>
    <source>
        <strain evidence="2 3">HBC28</strain>
    </source>
</reference>
<name>A0ABT5MHW8_9BURK</name>
<keyword evidence="1" id="KW-0732">Signal</keyword>
<evidence type="ECO:0000256" key="1">
    <source>
        <dbReference type="SAM" id="SignalP"/>
    </source>
</evidence>
<evidence type="ECO:0000313" key="2">
    <source>
        <dbReference type="EMBL" id="MDD0816191.1"/>
    </source>
</evidence>
<dbReference type="EMBL" id="JAQSIO010000006">
    <property type="protein sequence ID" value="MDD0816191.1"/>
    <property type="molecule type" value="Genomic_DNA"/>
</dbReference>
<gene>
    <name evidence="2" type="ORF">PSQ39_16245</name>
</gene>
<sequence length="138" mass="14800">MKLLLPLISLLLSGVAQAAELPDSLVEKTLGVSGVKHSSKTQNKYGIRFTDVDYQDGKGQTLFTLRLGTPDQYTMWKQAVGDDAQPFSVPGAEAFQYKSFKAVCAKSAAVAACVTPDFLLKSPVITDAHLQVLVKAAL</sequence>
<accession>A0ABT5MHW8</accession>
<comment type="caution">
    <text evidence="2">The sequence shown here is derived from an EMBL/GenBank/DDBJ whole genome shotgun (WGS) entry which is preliminary data.</text>
</comment>